<dbReference type="Gene3D" id="3.10.110.10">
    <property type="entry name" value="Ubiquitin Conjugating Enzyme"/>
    <property type="match status" value="1"/>
</dbReference>
<dbReference type="PANTHER" id="PTHR15955:SF8">
    <property type="entry name" value="RWD DOMAIN-CONTAINING PROTEIN 2B-RELATED"/>
    <property type="match status" value="1"/>
</dbReference>
<dbReference type="AlphaFoldDB" id="A0AAV8ZLV4"/>
<organism evidence="2 3">
    <name type="scientific">Rhamnusium bicolor</name>
    <dbReference type="NCBI Taxonomy" id="1586634"/>
    <lineage>
        <taxon>Eukaryota</taxon>
        <taxon>Metazoa</taxon>
        <taxon>Ecdysozoa</taxon>
        <taxon>Arthropoda</taxon>
        <taxon>Hexapoda</taxon>
        <taxon>Insecta</taxon>
        <taxon>Pterygota</taxon>
        <taxon>Neoptera</taxon>
        <taxon>Endopterygota</taxon>
        <taxon>Coleoptera</taxon>
        <taxon>Polyphaga</taxon>
        <taxon>Cucujiformia</taxon>
        <taxon>Chrysomeloidea</taxon>
        <taxon>Cerambycidae</taxon>
        <taxon>Lepturinae</taxon>
        <taxon>Rhagiini</taxon>
        <taxon>Rhamnusium</taxon>
    </lineage>
</organism>
<dbReference type="CDD" id="cd23829">
    <property type="entry name" value="RWD_RWDD2"/>
    <property type="match status" value="1"/>
</dbReference>
<dbReference type="SUPFAM" id="SSF54495">
    <property type="entry name" value="UBC-like"/>
    <property type="match status" value="1"/>
</dbReference>
<gene>
    <name evidence="2" type="ORF">NQ314_003522</name>
</gene>
<evidence type="ECO:0000313" key="3">
    <source>
        <dbReference type="Proteomes" id="UP001162156"/>
    </source>
</evidence>
<sequence>MVIKSDRISSEEIKENLQTQLSELESLESMFCNPGEIRVEDVCTLSDIKNFANNKSRYLPQYLDLTINLLVDDLKFELCVTLPHEYPNVEPEMFVRNHKLNKSRHVQLNKDLCEYIASLEKGEPCIFSAISWLQDKAQSYIEIKEKPTSQKVEKNDRYIRYWIYSHHIYSKTKRREIVDLANLLHISGFCMPGKVELVQSYWRVCKLKIYWPIKFLICIIRHENSVV</sequence>
<accession>A0AAV8ZLV4</accession>
<comment type="caution">
    <text evidence="2">The sequence shown here is derived from an EMBL/GenBank/DDBJ whole genome shotgun (WGS) entry which is preliminary data.</text>
</comment>
<protein>
    <recommendedName>
        <fullName evidence="1">RWD domain-containing protein</fullName>
    </recommendedName>
</protein>
<keyword evidence="3" id="KW-1185">Reference proteome</keyword>
<evidence type="ECO:0000313" key="2">
    <source>
        <dbReference type="EMBL" id="KAJ8966438.1"/>
    </source>
</evidence>
<dbReference type="EMBL" id="JANEYF010001008">
    <property type="protein sequence ID" value="KAJ8966438.1"/>
    <property type="molecule type" value="Genomic_DNA"/>
</dbReference>
<dbReference type="PANTHER" id="PTHR15955">
    <property type="entry name" value="RWD DOMAIN CONTAINING PROTEIN 2"/>
    <property type="match status" value="1"/>
</dbReference>
<dbReference type="Proteomes" id="UP001162156">
    <property type="component" value="Unassembled WGS sequence"/>
</dbReference>
<dbReference type="InterPro" id="IPR017359">
    <property type="entry name" value="Phi-like"/>
</dbReference>
<reference evidence="2" key="1">
    <citation type="journal article" date="2023" name="Insect Mol. Biol.">
        <title>Genome sequencing provides insights into the evolution of gene families encoding plant cell wall-degrading enzymes in longhorned beetles.</title>
        <authorList>
            <person name="Shin N.R."/>
            <person name="Okamura Y."/>
            <person name="Kirsch R."/>
            <person name="Pauchet Y."/>
        </authorList>
    </citation>
    <scope>NUCLEOTIDE SEQUENCE</scope>
    <source>
        <strain evidence="2">RBIC_L_NR</strain>
    </source>
</reference>
<dbReference type="PROSITE" id="PS50908">
    <property type="entry name" value="RWD"/>
    <property type="match status" value="1"/>
</dbReference>
<dbReference type="InterPro" id="IPR016135">
    <property type="entry name" value="UBQ-conjugating_enzyme/RWD"/>
</dbReference>
<evidence type="ECO:0000259" key="1">
    <source>
        <dbReference type="PROSITE" id="PS50908"/>
    </source>
</evidence>
<feature type="domain" description="RWD" evidence="1">
    <location>
        <begin position="22"/>
        <end position="140"/>
    </location>
</feature>
<name>A0AAV8ZLV4_9CUCU</name>
<dbReference type="SMART" id="SM00591">
    <property type="entry name" value="RWD"/>
    <property type="match status" value="1"/>
</dbReference>
<proteinExistence type="predicted"/>
<dbReference type="Pfam" id="PF05773">
    <property type="entry name" value="RWD"/>
    <property type="match status" value="1"/>
</dbReference>
<dbReference type="InterPro" id="IPR006575">
    <property type="entry name" value="RWD_dom"/>
</dbReference>